<evidence type="ECO:0000256" key="1">
    <source>
        <dbReference type="SAM" id="SignalP"/>
    </source>
</evidence>
<dbReference type="Proteomes" id="UP000248168">
    <property type="component" value="Unassembled WGS sequence"/>
</dbReference>
<keyword evidence="1" id="KW-0732">Signal</keyword>
<proteinExistence type="predicted"/>
<feature type="chain" id="PRO_5016468869" description="Tll0287-like domain-containing protein" evidence="1">
    <location>
        <begin position="25"/>
        <end position="191"/>
    </location>
</feature>
<dbReference type="EMBL" id="OUNR01000001">
    <property type="protein sequence ID" value="SPP63109.1"/>
    <property type="molecule type" value="Genomic_DNA"/>
</dbReference>
<protein>
    <recommendedName>
        <fullName evidence="2">Tll0287-like domain-containing protein</fullName>
    </recommendedName>
</protein>
<dbReference type="Pfam" id="PF11845">
    <property type="entry name" value="Tll0287-like"/>
    <property type="match status" value="1"/>
</dbReference>
<dbReference type="AlphaFoldDB" id="A0A330L1H1"/>
<evidence type="ECO:0000259" key="2">
    <source>
        <dbReference type="Pfam" id="PF11845"/>
    </source>
</evidence>
<feature type="signal peptide" evidence="1">
    <location>
        <begin position="1"/>
        <end position="24"/>
    </location>
</feature>
<keyword evidence="4" id="KW-1185">Reference proteome</keyword>
<dbReference type="InParanoid" id="A0A330L1H1"/>
<reference evidence="4" key="1">
    <citation type="submission" date="2018-04" db="EMBL/GenBank/DDBJ databases">
        <authorList>
            <person name="Lucker S."/>
            <person name="Sakoula D."/>
        </authorList>
    </citation>
    <scope>NUCLEOTIDE SEQUENCE [LARGE SCALE GENOMIC DNA]</scope>
</reference>
<feature type="domain" description="Tll0287-like" evidence="2">
    <location>
        <begin position="35"/>
        <end position="188"/>
    </location>
</feature>
<name>A0A330L1H1_9BACT</name>
<evidence type="ECO:0000313" key="3">
    <source>
        <dbReference type="EMBL" id="SPP63109.1"/>
    </source>
</evidence>
<dbReference type="RefSeq" id="WP_181416552.1">
    <property type="nucleotide sequence ID" value="NZ_OUNR01000001.1"/>
</dbReference>
<dbReference type="InterPro" id="IPR021796">
    <property type="entry name" value="Tll0287-like_dom"/>
</dbReference>
<gene>
    <name evidence="3" type="ORF">NITLEN_10195</name>
</gene>
<organism evidence="3 4">
    <name type="scientific">Nitrospira lenta</name>
    <dbReference type="NCBI Taxonomy" id="1436998"/>
    <lineage>
        <taxon>Bacteria</taxon>
        <taxon>Pseudomonadati</taxon>
        <taxon>Nitrospirota</taxon>
        <taxon>Nitrospiria</taxon>
        <taxon>Nitrospirales</taxon>
        <taxon>Nitrospiraceae</taxon>
        <taxon>Nitrospira</taxon>
    </lineage>
</organism>
<accession>A0A330L1H1</accession>
<evidence type="ECO:0000313" key="4">
    <source>
        <dbReference type="Proteomes" id="UP000248168"/>
    </source>
</evidence>
<sequence>MRGLTSLALVILSLNLPLQNAALAGEQAGIPPETVANYLHAVIEADRTFYTIHVVERLQNGGGATAAENWRAKKDTLPLPAQFLIESSALSAMTGTPVRYRLISLWPINPLNAPRNTTEKAGLESLRAHPERVVTGTVTQGSETYFQAIYADRAISQSCVGCHNTHPQSAKKDFKLDEAIGGLVIEIPMGR</sequence>